<comment type="caution">
    <text evidence="3">The sequence shown here is derived from an EMBL/GenBank/DDBJ whole genome shotgun (WGS) entry which is preliminary data.</text>
</comment>
<name>A0ABS6SX63_9RHOB</name>
<protein>
    <submittedName>
        <fullName evidence="3">SDR family oxidoreductase</fullName>
    </submittedName>
</protein>
<dbReference type="Proteomes" id="UP000756530">
    <property type="component" value="Unassembled WGS sequence"/>
</dbReference>
<sequence>MSFSIAGKTAIVTGAANGVGLAIARQFIDAGANVLCADMDEVKLAEEFGANPEMDVLPEAGEEEAPDSNVRIFAGDLREKLTIANLLSATIDSFDRIDILVNASRQVAGSDPLDADDKMVETLLDQNLMTALRLSQAVAKRMIQQAKGQDLDEVQSIGAIINLTSIAAIRTRPQLMGFSISSAALEQLTRSLAVALAPSKIRVNAVGFGSVMSASLRDACAAEPALRNEVIDGTPLGRIAEASEVAETAHFLASDASRFMTGQVVMVDGGRSVIDVVDTYRH</sequence>
<evidence type="ECO:0000256" key="1">
    <source>
        <dbReference type="ARBA" id="ARBA00006484"/>
    </source>
</evidence>
<evidence type="ECO:0000313" key="3">
    <source>
        <dbReference type="EMBL" id="MBV7377510.1"/>
    </source>
</evidence>
<gene>
    <name evidence="3" type="ORF">KJP28_01130</name>
</gene>
<dbReference type="RefSeq" id="WP_218390395.1">
    <property type="nucleotide sequence ID" value="NZ_JAHUZE010000001.1"/>
</dbReference>
<keyword evidence="4" id="KW-1185">Reference proteome</keyword>
<reference evidence="3 4" key="1">
    <citation type="submission" date="2021-05" db="EMBL/GenBank/DDBJ databases">
        <title>Culturable bacteria isolated from Daya Bay.</title>
        <authorList>
            <person name="Zheng W."/>
            <person name="Yu S."/>
            <person name="Huang Y."/>
        </authorList>
    </citation>
    <scope>NUCLEOTIDE SEQUENCE [LARGE SCALE GENOMIC DNA]</scope>
    <source>
        <strain evidence="3 4">DP4N28-5</strain>
    </source>
</reference>
<accession>A0ABS6SX63</accession>
<dbReference type="InterPro" id="IPR002347">
    <property type="entry name" value="SDR_fam"/>
</dbReference>
<dbReference type="CDD" id="cd05233">
    <property type="entry name" value="SDR_c"/>
    <property type="match status" value="1"/>
</dbReference>
<keyword evidence="2" id="KW-0560">Oxidoreductase</keyword>
<proteinExistence type="inferred from homology"/>
<dbReference type="Pfam" id="PF13561">
    <property type="entry name" value="adh_short_C2"/>
    <property type="match status" value="1"/>
</dbReference>
<dbReference type="PANTHER" id="PTHR24321">
    <property type="entry name" value="DEHYDROGENASES, SHORT CHAIN"/>
    <property type="match status" value="1"/>
</dbReference>
<evidence type="ECO:0000256" key="2">
    <source>
        <dbReference type="ARBA" id="ARBA00023002"/>
    </source>
</evidence>
<dbReference type="PANTHER" id="PTHR24321:SF8">
    <property type="entry name" value="ESTRADIOL 17-BETA-DEHYDROGENASE 8-RELATED"/>
    <property type="match status" value="1"/>
</dbReference>
<comment type="similarity">
    <text evidence="1">Belongs to the short-chain dehydrogenases/reductases (SDR) family.</text>
</comment>
<organism evidence="3 4">
    <name type="scientific">Maritimibacter dapengensis</name>
    <dbReference type="NCBI Taxonomy" id="2836868"/>
    <lineage>
        <taxon>Bacteria</taxon>
        <taxon>Pseudomonadati</taxon>
        <taxon>Pseudomonadota</taxon>
        <taxon>Alphaproteobacteria</taxon>
        <taxon>Rhodobacterales</taxon>
        <taxon>Roseobacteraceae</taxon>
        <taxon>Maritimibacter</taxon>
    </lineage>
</organism>
<dbReference type="EMBL" id="JAHUZE010000001">
    <property type="protein sequence ID" value="MBV7377510.1"/>
    <property type="molecule type" value="Genomic_DNA"/>
</dbReference>
<evidence type="ECO:0000313" key="4">
    <source>
        <dbReference type="Proteomes" id="UP000756530"/>
    </source>
</evidence>